<dbReference type="Gene3D" id="3.40.190.100">
    <property type="entry name" value="Glycine betaine-binding periplasmic protein, domain 2"/>
    <property type="match status" value="2"/>
</dbReference>
<dbReference type="PROSITE" id="PS51257">
    <property type="entry name" value="PROKAR_LIPOPROTEIN"/>
    <property type="match status" value="1"/>
</dbReference>
<evidence type="ECO:0000313" key="8">
    <source>
        <dbReference type="Proteomes" id="UP001596410"/>
    </source>
</evidence>
<keyword evidence="3" id="KW-1003">Cell membrane</keyword>
<comment type="subcellular location">
    <subcellularLocation>
        <location evidence="1">Cell membrane</location>
    </subcellularLocation>
</comment>
<dbReference type="PANTHER" id="PTHR47737:SF1">
    <property type="entry name" value="GLYCINE BETAINE_PROLINE BETAINE TRANSPORT SYSTEM PERMEASE PROTEIN PROW"/>
    <property type="match status" value="1"/>
</dbReference>
<dbReference type="CDD" id="cd13639">
    <property type="entry name" value="PBP2_OpuAC_like"/>
    <property type="match status" value="1"/>
</dbReference>
<feature type="domain" description="ABC-type glycine betaine transport system substrate-binding" evidence="6">
    <location>
        <begin position="46"/>
        <end position="291"/>
    </location>
</feature>
<keyword evidence="5" id="KW-0732">Signal</keyword>
<dbReference type="Proteomes" id="UP001596410">
    <property type="component" value="Unassembled WGS sequence"/>
</dbReference>
<dbReference type="PANTHER" id="PTHR47737">
    <property type="entry name" value="GLYCINE BETAINE/PROLINE BETAINE TRANSPORT SYSTEM PERMEASE PROTEIN PROW"/>
    <property type="match status" value="1"/>
</dbReference>
<evidence type="ECO:0000256" key="1">
    <source>
        <dbReference type="ARBA" id="ARBA00004236"/>
    </source>
</evidence>
<feature type="signal peptide" evidence="5">
    <location>
        <begin position="1"/>
        <end position="20"/>
    </location>
</feature>
<evidence type="ECO:0000313" key="7">
    <source>
        <dbReference type="EMBL" id="MFC7064039.1"/>
    </source>
</evidence>
<evidence type="ECO:0000256" key="5">
    <source>
        <dbReference type="SAM" id="SignalP"/>
    </source>
</evidence>
<gene>
    <name evidence="7" type="ORF">ACFQIC_19780</name>
</gene>
<name>A0ABW2EUB0_9BACI</name>
<evidence type="ECO:0000256" key="2">
    <source>
        <dbReference type="ARBA" id="ARBA00022448"/>
    </source>
</evidence>
<sequence length="301" mass="33627">MKSLRSWFPAVFLSSLLLLAACGGNSDSESDSSGDEGGDDSETATKEVSIGMNNWAENIAVSNMWKVILEEEGYDVELKNVEKGVLYEALAGGDIDIGMEIWLPNTDGSFYDQYEEEIDWRETWYEGTELGLVVPSYMEDINTIEDLNKNADQFEDNQIFGIDSGASIMSLTEDAISEYDLDFSLAASSEGSMMTELKGAIEDEEPIVVTLWTPHWAFSEMDLKFLEDTKGVYGESEDISYAARLGLEEDSPEVVEMFDKFKLNDQQLGNLMSSINEADTEEEGAQAWVDENQDVVDEWIQ</sequence>
<protein>
    <submittedName>
        <fullName evidence="7">Glycine betaine ABC transporter substrate-binding protein</fullName>
    </submittedName>
</protein>
<keyword evidence="8" id="KW-1185">Reference proteome</keyword>
<accession>A0ABW2EUB0</accession>
<evidence type="ECO:0000256" key="4">
    <source>
        <dbReference type="ARBA" id="ARBA00023136"/>
    </source>
</evidence>
<dbReference type="RefSeq" id="WP_204708343.1">
    <property type="nucleotide sequence ID" value="NZ_JBHSZV010000062.1"/>
</dbReference>
<evidence type="ECO:0000256" key="3">
    <source>
        <dbReference type="ARBA" id="ARBA00022475"/>
    </source>
</evidence>
<dbReference type="Pfam" id="PF04069">
    <property type="entry name" value="OpuAC"/>
    <property type="match status" value="1"/>
</dbReference>
<keyword evidence="4" id="KW-0472">Membrane</keyword>
<organism evidence="7 8">
    <name type="scientific">Halobacillus seohaensis</name>
    <dbReference type="NCBI Taxonomy" id="447421"/>
    <lineage>
        <taxon>Bacteria</taxon>
        <taxon>Bacillati</taxon>
        <taxon>Bacillota</taxon>
        <taxon>Bacilli</taxon>
        <taxon>Bacillales</taxon>
        <taxon>Bacillaceae</taxon>
        <taxon>Halobacillus</taxon>
    </lineage>
</organism>
<reference evidence="8" key="1">
    <citation type="journal article" date="2019" name="Int. J. Syst. Evol. Microbiol.">
        <title>The Global Catalogue of Microorganisms (GCM) 10K type strain sequencing project: providing services to taxonomists for standard genome sequencing and annotation.</title>
        <authorList>
            <consortium name="The Broad Institute Genomics Platform"/>
            <consortium name="The Broad Institute Genome Sequencing Center for Infectious Disease"/>
            <person name="Wu L."/>
            <person name="Ma J."/>
        </authorList>
    </citation>
    <scope>NUCLEOTIDE SEQUENCE [LARGE SCALE GENOMIC DNA]</scope>
    <source>
        <strain evidence="8">CGMCC 4.1621</strain>
    </source>
</reference>
<dbReference type="InterPro" id="IPR007210">
    <property type="entry name" value="ABC_Gly_betaine_transp_sub-bd"/>
</dbReference>
<feature type="chain" id="PRO_5045457504" evidence="5">
    <location>
        <begin position="21"/>
        <end position="301"/>
    </location>
</feature>
<keyword evidence="2" id="KW-0813">Transport</keyword>
<evidence type="ECO:0000259" key="6">
    <source>
        <dbReference type="Pfam" id="PF04069"/>
    </source>
</evidence>
<proteinExistence type="predicted"/>
<dbReference type="EMBL" id="JBHSZV010000062">
    <property type="protein sequence ID" value="MFC7064039.1"/>
    <property type="molecule type" value="Genomic_DNA"/>
</dbReference>
<dbReference type="SUPFAM" id="SSF53850">
    <property type="entry name" value="Periplasmic binding protein-like II"/>
    <property type="match status" value="1"/>
</dbReference>
<comment type="caution">
    <text evidence="7">The sequence shown here is derived from an EMBL/GenBank/DDBJ whole genome shotgun (WGS) entry which is preliminary data.</text>
</comment>
<dbReference type="Gene3D" id="3.10.105.10">
    <property type="entry name" value="Dipeptide-binding Protein, Domain 3"/>
    <property type="match status" value="2"/>
</dbReference>